<keyword evidence="1" id="KW-0732">Signal</keyword>
<dbReference type="Proteomes" id="UP000623067">
    <property type="component" value="Unassembled WGS sequence"/>
</dbReference>
<dbReference type="AlphaFoldDB" id="A0A916ST47"/>
<evidence type="ECO:0000256" key="1">
    <source>
        <dbReference type="SAM" id="SignalP"/>
    </source>
</evidence>
<evidence type="ECO:0000313" key="3">
    <source>
        <dbReference type="Proteomes" id="UP000623067"/>
    </source>
</evidence>
<feature type="chain" id="PRO_5037226934" evidence="1">
    <location>
        <begin position="21"/>
        <end position="110"/>
    </location>
</feature>
<proteinExistence type="predicted"/>
<gene>
    <name evidence="2" type="ORF">GCM10011380_01530</name>
</gene>
<dbReference type="EMBL" id="BMIH01000001">
    <property type="protein sequence ID" value="GGB15760.1"/>
    <property type="molecule type" value="Genomic_DNA"/>
</dbReference>
<evidence type="ECO:0000313" key="2">
    <source>
        <dbReference type="EMBL" id="GGB15760.1"/>
    </source>
</evidence>
<reference evidence="2" key="2">
    <citation type="submission" date="2020-09" db="EMBL/GenBank/DDBJ databases">
        <authorList>
            <person name="Sun Q."/>
            <person name="Zhou Y."/>
        </authorList>
    </citation>
    <scope>NUCLEOTIDE SEQUENCE</scope>
    <source>
        <strain evidence="2">CGMCC 1.15330</strain>
    </source>
</reference>
<keyword evidence="3" id="KW-1185">Reference proteome</keyword>
<organism evidence="2 3">
    <name type="scientific">Sphingomonas metalli</name>
    <dbReference type="NCBI Taxonomy" id="1779358"/>
    <lineage>
        <taxon>Bacteria</taxon>
        <taxon>Pseudomonadati</taxon>
        <taxon>Pseudomonadota</taxon>
        <taxon>Alphaproteobacteria</taxon>
        <taxon>Sphingomonadales</taxon>
        <taxon>Sphingomonadaceae</taxon>
        <taxon>Sphingomonas</taxon>
    </lineage>
</organism>
<feature type="signal peptide" evidence="1">
    <location>
        <begin position="1"/>
        <end position="20"/>
    </location>
</feature>
<sequence>MRAALMIVAGAVLLVEAPLAAQPSSAALAVGSAPVVRPNLDGYITARPFSSIIFIDQDYRQDLQQLRKAALKQQAAEGGRLTPQSAAFFQEKLDRLNLERSRRLKRLERF</sequence>
<dbReference type="RefSeq" id="WP_188656718.1">
    <property type="nucleotide sequence ID" value="NZ_BMIH01000001.1"/>
</dbReference>
<reference evidence="2" key="1">
    <citation type="journal article" date="2014" name="Int. J. Syst. Evol. Microbiol.">
        <title>Complete genome sequence of Corynebacterium casei LMG S-19264T (=DSM 44701T), isolated from a smear-ripened cheese.</title>
        <authorList>
            <consortium name="US DOE Joint Genome Institute (JGI-PGF)"/>
            <person name="Walter F."/>
            <person name="Albersmeier A."/>
            <person name="Kalinowski J."/>
            <person name="Ruckert C."/>
        </authorList>
    </citation>
    <scope>NUCLEOTIDE SEQUENCE</scope>
    <source>
        <strain evidence="2">CGMCC 1.15330</strain>
    </source>
</reference>
<accession>A0A916ST47</accession>
<comment type="caution">
    <text evidence="2">The sequence shown here is derived from an EMBL/GenBank/DDBJ whole genome shotgun (WGS) entry which is preliminary data.</text>
</comment>
<protein>
    <submittedName>
        <fullName evidence="2">Uncharacterized protein</fullName>
    </submittedName>
</protein>
<name>A0A916ST47_9SPHN</name>